<dbReference type="KEGG" id="palb:EJC50_03080"/>
<dbReference type="Proteomes" id="UP000272528">
    <property type="component" value="Chromosome"/>
</dbReference>
<dbReference type="RefSeq" id="WP_126012200.1">
    <property type="nucleotide sequence ID" value="NZ_CP034437.1"/>
</dbReference>
<dbReference type="PRINTS" id="PR00598">
    <property type="entry name" value="HTHMARR"/>
</dbReference>
<evidence type="ECO:0000256" key="2">
    <source>
        <dbReference type="ARBA" id="ARBA00023125"/>
    </source>
</evidence>
<dbReference type="OrthoDB" id="5327581at2"/>
<dbReference type="InterPro" id="IPR036390">
    <property type="entry name" value="WH_DNA-bd_sf"/>
</dbReference>
<dbReference type="PROSITE" id="PS50995">
    <property type="entry name" value="HTH_MARR_2"/>
    <property type="match status" value="1"/>
</dbReference>
<dbReference type="Gene3D" id="1.10.10.10">
    <property type="entry name" value="Winged helix-like DNA-binding domain superfamily/Winged helix DNA-binding domain"/>
    <property type="match status" value="1"/>
</dbReference>
<evidence type="ECO:0000256" key="1">
    <source>
        <dbReference type="ARBA" id="ARBA00023015"/>
    </source>
</evidence>
<dbReference type="InterPro" id="IPR036388">
    <property type="entry name" value="WH-like_DNA-bd_sf"/>
</dbReference>
<dbReference type="SMART" id="SM00347">
    <property type="entry name" value="HTH_MARR"/>
    <property type="match status" value="1"/>
</dbReference>
<reference evidence="6" key="1">
    <citation type="submission" date="2018-12" db="EMBL/GenBank/DDBJ databases">
        <title>Genome sequence of Peanibacillus sp.</title>
        <authorList>
            <person name="Subramani G."/>
            <person name="Srinivasan S."/>
            <person name="Kim M.K."/>
        </authorList>
    </citation>
    <scope>NUCLEOTIDE SEQUENCE [LARGE SCALE GENOMIC DNA]</scope>
    <source>
        <strain evidence="6">18JY67-1</strain>
    </source>
</reference>
<dbReference type="GO" id="GO:0003677">
    <property type="term" value="F:DNA binding"/>
    <property type="evidence" value="ECO:0007669"/>
    <property type="project" value="UniProtKB-KW"/>
</dbReference>
<keyword evidence="3" id="KW-0804">Transcription</keyword>
<evidence type="ECO:0000313" key="6">
    <source>
        <dbReference type="Proteomes" id="UP000272528"/>
    </source>
</evidence>
<dbReference type="PROSITE" id="PS01117">
    <property type="entry name" value="HTH_MARR_1"/>
    <property type="match status" value="1"/>
</dbReference>
<evidence type="ECO:0000313" key="5">
    <source>
        <dbReference type="EMBL" id="AZN38770.1"/>
    </source>
</evidence>
<keyword evidence="1" id="KW-0805">Transcription regulation</keyword>
<dbReference type="GO" id="GO:0006950">
    <property type="term" value="P:response to stress"/>
    <property type="evidence" value="ECO:0007669"/>
    <property type="project" value="TreeGrafter"/>
</dbReference>
<dbReference type="PANTHER" id="PTHR33164:SF64">
    <property type="entry name" value="TRANSCRIPTIONAL REGULATOR SLYA"/>
    <property type="match status" value="1"/>
</dbReference>
<dbReference type="GO" id="GO:0003700">
    <property type="term" value="F:DNA-binding transcription factor activity"/>
    <property type="evidence" value="ECO:0007669"/>
    <property type="project" value="InterPro"/>
</dbReference>
<protein>
    <submittedName>
        <fullName evidence="5">MarR family transcriptional regulator</fullName>
    </submittedName>
</protein>
<dbReference type="InterPro" id="IPR039422">
    <property type="entry name" value="MarR/SlyA-like"/>
</dbReference>
<dbReference type="SUPFAM" id="SSF46785">
    <property type="entry name" value="Winged helix' DNA-binding domain"/>
    <property type="match status" value="1"/>
</dbReference>
<accession>A0A3Q8X278</accession>
<sequence length="162" mass="18204">MSTADNESRINQFPVGFVLGTTYRKVAGLFQQRLAPYGITPEQWSALNQIDRAQGLIQKEIAERTSKDKPSMTRILDHLEKKGLIYKKPGEHDRRAFLVYSTEAGKALIRETTPIEETVTADVRSCLSDQEYETLLGLLMRVQNHMTANFSGSACGQSQSHE</sequence>
<dbReference type="AlphaFoldDB" id="A0A3Q8X278"/>
<evidence type="ECO:0000259" key="4">
    <source>
        <dbReference type="PROSITE" id="PS50995"/>
    </source>
</evidence>
<dbReference type="EMBL" id="CP034437">
    <property type="protein sequence ID" value="AZN38770.1"/>
    <property type="molecule type" value="Genomic_DNA"/>
</dbReference>
<gene>
    <name evidence="5" type="ORF">EJC50_03080</name>
</gene>
<organism evidence="5 6">
    <name type="scientific">Paenibacillus albus</name>
    <dbReference type="NCBI Taxonomy" id="2495582"/>
    <lineage>
        <taxon>Bacteria</taxon>
        <taxon>Bacillati</taxon>
        <taxon>Bacillota</taxon>
        <taxon>Bacilli</taxon>
        <taxon>Bacillales</taxon>
        <taxon>Paenibacillaceae</taxon>
        <taxon>Paenibacillus</taxon>
    </lineage>
</organism>
<proteinExistence type="predicted"/>
<evidence type="ECO:0000256" key="3">
    <source>
        <dbReference type="ARBA" id="ARBA00023163"/>
    </source>
</evidence>
<keyword evidence="2" id="KW-0238">DNA-binding</keyword>
<dbReference type="InterPro" id="IPR023187">
    <property type="entry name" value="Tscrpt_reg_MarR-type_CS"/>
</dbReference>
<dbReference type="Pfam" id="PF12802">
    <property type="entry name" value="MarR_2"/>
    <property type="match status" value="1"/>
</dbReference>
<dbReference type="InterPro" id="IPR000835">
    <property type="entry name" value="HTH_MarR-typ"/>
</dbReference>
<feature type="domain" description="HTH marR-type" evidence="4">
    <location>
        <begin position="12"/>
        <end position="144"/>
    </location>
</feature>
<dbReference type="PANTHER" id="PTHR33164">
    <property type="entry name" value="TRANSCRIPTIONAL REGULATOR, MARR FAMILY"/>
    <property type="match status" value="1"/>
</dbReference>
<name>A0A3Q8X278_9BACL</name>
<keyword evidence="6" id="KW-1185">Reference proteome</keyword>